<organism evidence="2 3">
    <name type="scientific">Eumeta variegata</name>
    <name type="common">Bagworm moth</name>
    <name type="synonym">Eumeta japonica</name>
    <dbReference type="NCBI Taxonomy" id="151549"/>
    <lineage>
        <taxon>Eukaryota</taxon>
        <taxon>Metazoa</taxon>
        <taxon>Ecdysozoa</taxon>
        <taxon>Arthropoda</taxon>
        <taxon>Hexapoda</taxon>
        <taxon>Insecta</taxon>
        <taxon>Pterygota</taxon>
        <taxon>Neoptera</taxon>
        <taxon>Endopterygota</taxon>
        <taxon>Lepidoptera</taxon>
        <taxon>Glossata</taxon>
        <taxon>Ditrysia</taxon>
        <taxon>Tineoidea</taxon>
        <taxon>Psychidae</taxon>
        <taxon>Oiketicinae</taxon>
        <taxon>Eumeta</taxon>
    </lineage>
</organism>
<feature type="region of interest" description="Disordered" evidence="1">
    <location>
        <begin position="116"/>
        <end position="141"/>
    </location>
</feature>
<name>A0A4C1XBG3_EUMVA</name>
<dbReference type="EMBL" id="BGZK01000787">
    <property type="protein sequence ID" value="GBP60430.1"/>
    <property type="molecule type" value="Genomic_DNA"/>
</dbReference>
<dbReference type="AlphaFoldDB" id="A0A4C1XBG3"/>
<evidence type="ECO:0000313" key="2">
    <source>
        <dbReference type="EMBL" id="GBP60430.1"/>
    </source>
</evidence>
<sequence>MYKRPVKGRVARAAGYAGRSNKIGRFRLFTSRYIMLAARCDQRHWQRRFVLKFVIVVISGLGRCGCVTVNPLSEVYAERGRHALTYESGRTRPGPGDGPLGAPFPHPPAGEYLCLGNESGKRHTSHTVTGPPDRSSLAEHDSARTKLCLKQNV</sequence>
<protein>
    <submittedName>
        <fullName evidence="2">Uncharacterized protein</fullName>
    </submittedName>
</protein>
<accession>A0A4C1XBG3</accession>
<evidence type="ECO:0000313" key="3">
    <source>
        <dbReference type="Proteomes" id="UP000299102"/>
    </source>
</evidence>
<proteinExistence type="predicted"/>
<reference evidence="2 3" key="1">
    <citation type="journal article" date="2019" name="Commun. Biol.">
        <title>The bagworm genome reveals a unique fibroin gene that provides high tensile strength.</title>
        <authorList>
            <person name="Kono N."/>
            <person name="Nakamura H."/>
            <person name="Ohtoshi R."/>
            <person name="Tomita M."/>
            <person name="Numata K."/>
            <person name="Arakawa K."/>
        </authorList>
    </citation>
    <scope>NUCLEOTIDE SEQUENCE [LARGE SCALE GENOMIC DNA]</scope>
</reference>
<keyword evidence="3" id="KW-1185">Reference proteome</keyword>
<evidence type="ECO:0000256" key="1">
    <source>
        <dbReference type="SAM" id="MobiDB-lite"/>
    </source>
</evidence>
<dbReference type="Proteomes" id="UP000299102">
    <property type="component" value="Unassembled WGS sequence"/>
</dbReference>
<comment type="caution">
    <text evidence="2">The sequence shown here is derived from an EMBL/GenBank/DDBJ whole genome shotgun (WGS) entry which is preliminary data.</text>
</comment>
<gene>
    <name evidence="2" type="ORF">EVAR_98327_1</name>
</gene>